<gene>
    <name evidence="2" type="ORF">BGZ80_009125</name>
</gene>
<dbReference type="Proteomes" id="UP000703661">
    <property type="component" value="Unassembled WGS sequence"/>
</dbReference>
<dbReference type="AlphaFoldDB" id="A0A9P6SR34"/>
<evidence type="ECO:0000256" key="1">
    <source>
        <dbReference type="SAM" id="MobiDB-lite"/>
    </source>
</evidence>
<feature type="region of interest" description="Disordered" evidence="1">
    <location>
        <begin position="83"/>
        <end position="111"/>
    </location>
</feature>
<evidence type="ECO:0000313" key="2">
    <source>
        <dbReference type="EMBL" id="KAF9991445.1"/>
    </source>
</evidence>
<feature type="compositionally biased region" description="Polar residues" evidence="1">
    <location>
        <begin position="83"/>
        <end position="95"/>
    </location>
</feature>
<keyword evidence="3" id="KW-1185">Reference proteome</keyword>
<feature type="non-terminal residue" evidence="2">
    <location>
        <position position="163"/>
    </location>
</feature>
<reference evidence="2" key="1">
    <citation type="journal article" date="2020" name="Fungal Divers.">
        <title>Resolving the Mortierellaceae phylogeny through synthesis of multi-gene phylogenetics and phylogenomics.</title>
        <authorList>
            <person name="Vandepol N."/>
            <person name="Liber J."/>
            <person name="Desiro A."/>
            <person name="Na H."/>
            <person name="Kennedy M."/>
            <person name="Barry K."/>
            <person name="Grigoriev I.V."/>
            <person name="Miller A.N."/>
            <person name="O'Donnell K."/>
            <person name="Stajich J.E."/>
            <person name="Bonito G."/>
        </authorList>
    </citation>
    <scope>NUCLEOTIDE SEQUENCE</scope>
    <source>
        <strain evidence="2">NRRL 2769</strain>
    </source>
</reference>
<feature type="non-terminal residue" evidence="2">
    <location>
        <position position="1"/>
    </location>
</feature>
<protein>
    <submittedName>
        <fullName evidence="2">Uncharacterized protein</fullName>
    </submittedName>
</protein>
<sequence>WTRPSKPFKNIWHGSLSLSTRLPPQSLLQQQMMPPNQKFWTSSKSCGHKSQMWHTSFQMKDRSATSALVPLKPNLKMALPHLSQRNNSQSETRNLTWLRRQWGPNPRKTPNNAARAVVSMAGLGAAVSVGNPKHSTNHNSSSSTRNNSNTNSHPNTGSLSLHR</sequence>
<accession>A0A9P6SR34</accession>
<organism evidence="2 3">
    <name type="scientific">Entomortierella chlamydospora</name>
    <dbReference type="NCBI Taxonomy" id="101097"/>
    <lineage>
        <taxon>Eukaryota</taxon>
        <taxon>Fungi</taxon>
        <taxon>Fungi incertae sedis</taxon>
        <taxon>Mucoromycota</taxon>
        <taxon>Mortierellomycotina</taxon>
        <taxon>Mortierellomycetes</taxon>
        <taxon>Mortierellales</taxon>
        <taxon>Mortierellaceae</taxon>
        <taxon>Entomortierella</taxon>
    </lineage>
</organism>
<comment type="caution">
    <text evidence="2">The sequence shown here is derived from an EMBL/GenBank/DDBJ whole genome shotgun (WGS) entry which is preliminary data.</text>
</comment>
<evidence type="ECO:0000313" key="3">
    <source>
        <dbReference type="Proteomes" id="UP000703661"/>
    </source>
</evidence>
<dbReference type="EMBL" id="JAAAID010005216">
    <property type="protein sequence ID" value="KAF9991445.1"/>
    <property type="molecule type" value="Genomic_DNA"/>
</dbReference>
<feature type="region of interest" description="Disordered" evidence="1">
    <location>
        <begin position="127"/>
        <end position="163"/>
    </location>
</feature>
<feature type="compositionally biased region" description="Low complexity" evidence="1">
    <location>
        <begin position="137"/>
        <end position="156"/>
    </location>
</feature>
<proteinExistence type="predicted"/>
<name>A0A9P6SR34_9FUNG</name>